<evidence type="ECO:0000256" key="1">
    <source>
        <dbReference type="SAM" id="MobiDB-lite"/>
    </source>
</evidence>
<organism evidence="2 3">
    <name type="scientific">Plakobranchus ocellatus</name>
    <dbReference type="NCBI Taxonomy" id="259542"/>
    <lineage>
        <taxon>Eukaryota</taxon>
        <taxon>Metazoa</taxon>
        <taxon>Spiralia</taxon>
        <taxon>Lophotrochozoa</taxon>
        <taxon>Mollusca</taxon>
        <taxon>Gastropoda</taxon>
        <taxon>Heterobranchia</taxon>
        <taxon>Euthyneura</taxon>
        <taxon>Panpulmonata</taxon>
        <taxon>Sacoglossa</taxon>
        <taxon>Placobranchoidea</taxon>
        <taxon>Plakobranchidae</taxon>
        <taxon>Plakobranchus</taxon>
    </lineage>
</organism>
<evidence type="ECO:0000313" key="2">
    <source>
        <dbReference type="EMBL" id="GFN87018.1"/>
    </source>
</evidence>
<sequence length="117" mass="13635">MERMRTTWNLRLLAVSRGDASPSQQRGHAKMDGLENRKVRRRASRREFSHGPRPEDSRPSGGARERHLDYQLELRLFTTSGTCRQTNTEEREKKEKGQTGKTHNVNRMFDIKGQKTL</sequence>
<keyword evidence="3" id="KW-1185">Reference proteome</keyword>
<dbReference type="AlphaFoldDB" id="A0AAV3YY26"/>
<protein>
    <submittedName>
        <fullName evidence="2">Uncharacterized protein</fullName>
    </submittedName>
</protein>
<gene>
    <name evidence="2" type="ORF">PoB_001352400</name>
</gene>
<dbReference type="EMBL" id="BLXT01001645">
    <property type="protein sequence ID" value="GFN87018.1"/>
    <property type="molecule type" value="Genomic_DNA"/>
</dbReference>
<feature type="region of interest" description="Disordered" evidence="1">
    <location>
        <begin position="79"/>
        <end position="117"/>
    </location>
</feature>
<dbReference type="Proteomes" id="UP000735302">
    <property type="component" value="Unassembled WGS sequence"/>
</dbReference>
<feature type="compositionally biased region" description="Basic and acidic residues" evidence="1">
    <location>
        <begin position="45"/>
        <end position="66"/>
    </location>
</feature>
<proteinExistence type="predicted"/>
<evidence type="ECO:0000313" key="3">
    <source>
        <dbReference type="Proteomes" id="UP000735302"/>
    </source>
</evidence>
<reference evidence="2 3" key="1">
    <citation type="journal article" date="2021" name="Elife">
        <title>Chloroplast acquisition without the gene transfer in kleptoplastic sea slugs, Plakobranchus ocellatus.</title>
        <authorList>
            <person name="Maeda T."/>
            <person name="Takahashi S."/>
            <person name="Yoshida T."/>
            <person name="Shimamura S."/>
            <person name="Takaki Y."/>
            <person name="Nagai Y."/>
            <person name="Toyoda A."/>
            <person name="Suzuki Y."/>
            <person name="Arimoto A."/>
            <person name="Ishii H."/>
            <person name="Satoh N."/>
            <person name="Nishiyama T."/>
            <person name="Hasebe M."/>
            <person name="Maruyama T."/>
            <person name="Minagawa J."/>
            <person name="Obokata J."/>
            <person name="Shigenobu S."/>
        </authorList>
    </citation>
    <scope>NUCLEOTIDE SEQUENCE [LARGE SCALE GENOMIC DNA]</scope>
</reference>
<feature type="region of interest" description="Disordered" evidence="1">
    <location>
        <begin position="14"/>
        <end position="66"/>
    </location>
</feature>
<feature type="compositionally biased region" description="Basic and acidic residues" evidence="1">
    <location>
        <begin position="87"/>
        <end position="98"/>
    </location>
</feature>
<accession>A0AAV3YY26</accession>
<comment type="caution">
    <text evidence="2">The sequence shown here is derived from an EMBL/GenBank/DDBJ whole genome shotgun (WGS) entry which is preliminary data.</text>
</comment>
<name>A0AAV3YY26_9GAST</name>